<evidence type="ECO:0000313" key="1">
    <source>
        <dbReference type="EMBL" id="KAK6644268.1"/>
    </source>
</evidence>
<name>A0AAN8SCK9_POLSC</name>
<proteinExistence type="predicted"/>
<organism evidence="1 2">
    <name type="scientific">Polyplax serrata</name>
    <name type="common">Common mouse louse</name>
    <dbReference type="NCBI Taxonomy" id="468196"/>
    <lineage>
        <taxon>Eukaryota</taxon>
        <taxon>Metazoa</taxon>
        <taxon>Ecdysozoa</taxon>
        <taxon>Arthropoda</taxon>
        <taxon>Hexapoda</taxon>
        <taxon>Insecta</taxon>
        <taxon>Pterygota</taxon>
        <taxon>Neoptera</taxon>
        <taxon>Paraneoptera</taxon>
        <taxon>Psocodea</taxon>
        <taxon>Troctomorpha</taxon>
        <taxon>Phthiraptera</taxon>
        <taxon>Anoplura</taxon>
        <taxon>Polyplacidae</taxon>
        <taxon>Polyplax</taxon>
    </lineage>
</organism>
<dbReference type="Proteomes" id="UP001372834">
    <property type="component" value="Unassembled WGS sequence"/>
</dbReference>
<dbReference type="EMBL" id="JAWJWE010000001">
    <property type="protein sequence ID" value="KAK6644268.1"/>
    <property type="molecule type" value="Genomic_DNA"/>
</dbReference>
<gene>
    <name evidence="1" type="ORF">RUM43_000535</name>
</gene>
<reference evidence="1 2" key="1">
    <citation type="submission" date="2023-10" db="EMBL/GenBank/DDBJ databases">
        <title>Genomes of two closely related lineages of the louse Polyplax serrata with different host specificities.</title>
        <authorList>
            <person name="Martinu J."/>
            <person name="Tarabai H."/>
            <person name="Stefka J."/>
            <person name="Hypsa V."/>
        </authorList>
    </citation>
    <scope>NUCLEOTIDE SEQUENCE [LARGE SCALE GENOMIC DNA]</scope>
    <source>
        <strain evidence="1">HR10_N</strain>
    </source>
</reference>
<sequence length="72" mass="8391">MAGVNHLDEIKQLETGYALQRKINFEDPDDIHMINLRARRRSGGALKTKEEEKTVWQPVLSWWDLTHATEMA</sequence>
<protein>
    <submittedName>
        <fullName evidence="1">Uncharacterized protein</fullName>
    </submittedName>
</protein>
<dbReference type="AlphaFoldDB" id="A0AAN8SCK9"/>
<comment type="caution">
    <text evidence="1">The sequence shown here is derived from an EMBL/GenBank/DDBJ whole genome shotgun (WGS) entry which is preliminary data.</text>
</comment>
<evidence type="ECO:0000313" key="2">
    <source>
        <dbReference type="Proteomes" id="UP001372834"/>
    </source>
</evidence>
<accession>A0AAN8SCK9</accession>